<dbReference type="GO" id="GO:0003700">
    <property type="term" value="F:DNA-binding transcription factor activity"/>
    <property type="evidence" value="ECO:0007669"/>
    <property type="project" value="InterPro"/>
</dbReference>
<dbReference type="SUPFAM" id="SSF64288">
    <property type="entry name" value="Chorismate lyase-like"/>
    <property type="match status" value="1"/>
</dbReference>
<dbReference type="Gene3D" id="3.40.1410.10">
    <property type="entry name" value="Chorismate lyase-like"/>
    <property type="match status" value="1"/>
</dbReference>
<keyword evidence="3" id="KW-0804">Transcription</keyword>
<dbReference type="PANTHER" id="PTHR44846">
    <property type="entry name" value="MANNOSYL-D-GLYCERATE TRANSPORT/METABOLISM SYSTEM REPRESSOR MNGR-RELATED"/>
    <property type="match status" value="1"/>
</dbReference>
<dbReference type="AlphaFoldDB" id="A0A8J8SC28"/>
<dbReference type="PANTHER" id="PTHR44846:SF1">
    <property type="entry name" value="MANNOSYL-D-GLYCERATE TRANSPORT_METABOLISM SYSTEM REPRESSOR MNGR-RELATED"/>
    <property type="match status" value="1"/>
</dbReference>
<dbReference type="InterPro" id="IPR011663">
    <property type="entry name" value="UTRA"/>
</dbReference>
<evidence type="ECO:0000313" key="6">
    <source>
        <dbReference type="Proteomes" id="UP000677305"/>
    </source>
</evidence>
<dbReference type="PRINTS" id="PR00035">
    <property type="entry name" value="HTHGNTR"/>
</dbReference>
<dbReference type="SUPFAM" id="SSF46785">
    <property type="entry name" value="Winged helix' DNA-binding domain"/>
    <property type="match status" value="1"/>
</dbReference>
<evidence type="ECO:0000256" key="2">
    <source>
        <dbReference type="ARBA" id="ARBA00023125"/>
    </source>
</evidence>
<dbReference type="InterPro" id="IPR036388">
    <property type="entry name" value="WH-like_DNA-bd_sf"/>
</dbReference>
<dbReference type="Gene3D" id="1.10.10.10">
    <property type="entry name" value="Winged helix-like DNA-binding domain superfamily/Winged helix DNA-binding domain"/>
    <property type="match status" value="1"/>
</dbReference>
<feature type="domain" description="HTH gntR-type" evidence="4">
    <location>
        <begin position="8"/>
        <end position="76"/>
    </location>
</feature>
<evidence type="ECO:0000259" key="4">
    <source>
        <dbReference type="PROSITE" id="PS50949"/>
    </source>
</evidence>
<keyword evidence="1" id="KW-0805">Transcription regulation</keyword>
<gene>
    <name evidence="5" type="ORF">HYG85_10105</name>
</gene>
<dbReference type="EMBL" id="CP058561">
    <property type="protein sequence ID" value="QUH29259.1"/>
    <property type="molecule type" value="Genomic_DNA"/>
</dbReference>
<dbReference type="SMART" id="SM00345">
    <property type="entry name" value="HTH_GNTR"/>
    <property type="match status" value="1"/>
</dbReference>
<reference evidence="5 6" key="1">
    <citation type="submission" date="2020-07" db="EMBL/GenBank/DDBJ databases">
        <title>Vallitalea guaymasensis genome.</title>
        <authorList>
            <person name="Postec A."/>
        </authorList>
    </citation>
    <scope>NUCLEOTIDE SEQUENCE [LARGE SCALE GENOMIC DNA]</scope>
    <source>
        <strain evidence="5 6">Ra1766G1</strain>
    </source>
</reference>
<dbReference type="SMART" id="SM00866">
    <property type="entry name" value="UTRA"/>
    <property type="match status" value="1"/>
</dbReference>
<dbReference type="Pfam" id="PF00392">
    <property type="entry name" value="GntR"/>
    <property type="match status" value="1"/>
</dbReference>
<protein>
    <submittedName>
        <fullName evidence="5">GntR family transcriptional regulator</fullName>
    </submittedName>
</protein>
<sequence length="244" mass="28657">MKSIDTPIPLYYKLKQEIIRMIEDEEVNADELIPSERDMMEKYDISRTTVRKAIDVLVNEGYLYKIHGKGTYVKGKKFAQGLLKLTSCTEMLRSKGFDPISKVLKYDVFTPSKRIIHHMNLDNKDKVFYTERVNLIEGTPINYTKSYIPYKYVPSIENFNFNNNSIYKTLSQVYKIEIIGTNRTVEAVLPSEELAKALDISLNLPLLKFNGWVYGKHDNDKILVEYFKTYYRSDRSKFYMDFVE</sequence>
<evidence type="ECO:0000256" key="3">
    <source>
        <dbReference type="ARBA" id="ARBA00023163"/>
    </source>
</evidence>
<dbReference type="InterPro" id="IPR036390">
    <property type="entry name" value="WH_DNA-bd_sf"/>
</dbReference>
<dbReference type="InterPro" id="IPR000524">
    <property type="entry name" value="Tscrpt_reg_HTH_GntR"/>
</dbReference>
<dbReference type="KEGG" id="vgu:HYG85_10105"/>
<accession>A0A8J8SC28</accession>
<organism evidence="5 6">
    <name type="scientific">Vallitalea guaymasensis</name>
    <dbReference type="NCBI Taxonomy" id="1185412"/>
    <lineage>
        <taxon>Bacteria</taxon>
        <taxon>Bacillati</taxon>
        <taxon>Bacillota</taxon>
        <taxon>Clostridia</taxon>
        <taxon>Lachnospirales</taxon>
        <taxon>Vallitaleaceae</taxon>
        <taxon>Vallitalea</taxon>
    </lineage>
</organism>
<dbReference type="InterPro" id="IPR050679">
    <property type="entry name" value="Bact_HTH_transcr_reg"/>
</dbReference>
<proteinExistence type="predicted"/>
<dbReference type="PROSITE" id="PS50949">
    <property type="entry name" value="HTH_GNTR"/>
    <property type="match status" value="1"/>
</dbReference>
<dbReference type="OrthoDB" id="457376at2"/>
<dbReference type="Pfam" id="PF07702">
    <property type="entry name" value="UTRA"/>
    <property type="match status" value="1"/>
</dbReference>
<keyword evidence="6" id="KW-1185">Reference proteome</keyword>
<dbReference type="RefSeq" id="WP_113672865.1">
    <property type="nucleotide sequence ID" value="NZ_CAJXUH010000016.1"/>
</dbReference>
<evidence type="ECO:0000256" key="1">
    <source>
        <dbReference type="ARBA" id="ARBA00023015"/>
    </source>
</evidence>
<dbReference type="Proteomes" id="UP000677305">
    <property type="component" value="Chromosome"/>
</dbReference>
<dbReference type="GO" id="GO:0003677">
    <property type="term" value="F:DNA binding"/>
    <property type="evidence" value="ECO:0007669"/>
    <property type="project" value="UniProtKB-KW"/>
</dbReference>
<dbReference type="InterPro" id="IPR028978">
    <property type="entry name" value="Chorismate_lyase_/UTRA_dom_sf"/>
</dbReference>
<name>A0A8J8SC28_9FIRM</name>
<dbReference type="GO" id="GO:0045892">
    <property type="term" value="P:negative regulation of DNA-templated transcription"/>
    <property type="evidence" value="ECO:0007669"/>
    <property type="project" value="TreeGrafter"/>
</dbReference>
<evidence type="ECO:0000313" key="5">
    <source>
        <dbReference type="EMBL" id="QUH29259.1"/>
    </source>
</evidence>
<dbReference type="CDD" id="cd07377">
    <property type="entry name" value="WHTH_GntR"/>
    <property type="match status" value="1"/>
</dbReference>
<keyword evidence="2" id="KW-0238">DNA-binding</keyword>